<evidence type="ECO:0000313" key="7">
    <source>
        <dbReference type="Proteomes" id="UP000664601"/>
    </source>
</evidence>
<evidence type="ECO:0000313" key="6">
    <source>
        <dbReference type="EMBL" id="MBO1306576.1"/>
    </source>
</evidence>
<evidence type="ECO:0000256" key="1">
    <source>
        <dbReference type="ARBA" id="ARBA00005395"/>
    </source>
</evidence>
<dbReference type="InterPro" id="IPR000182">
    <property type="entry name" value="GNAT_dom"/>
</dbReference>
<keyword evidence="3" id="KW-0808">Transferase</keyword>
<dbReference type="NCBIfam" id="TIGR01575">
    <property type="entry name" value="rimI"/>
    <property type="match status" value="1"/>
</dbReference>
<gene>
    <name evidence="6" type="primary">rimI</name>
    <name evidence="6" type="ORF">JZO70_10405</name>
</gene>
<accession>A0ABS3LAC6</accession>
<dbReference type="Proteomes" id="UP000664601">
    <property type="component" value="Unassembled WGS sequence"/>
</dbReference>
<reference evidence="6 7" key="1">
    <citation type="submission" date="2021-03" db="EMBL/GenBank/DDBJ databases">
        <title>Enterococcal diversity collection.</title>
        <authorList>
            <person name="Gilmore M.S."/>
            <person name="Schwartzman J."/>
            <person name="Van Tyne D."/>
            <person name="Martin M."/>
            <person name="Earl A.M."/>
            <person name="Manson A.L."/>
            <person name="Straub T."/>
            <person name="Salamzade R."/>
            <person name="Saavedra J."/>
            <person name="Lebreton F."/>
            <person name="Prichula J."/>
            <person name="Schaufler K."/>
            <person name="Gaca A."/>
            <person name="Sgardioli B."/>
            <person name="Wagenaar J."/>
            <person name="Strong T."/>
        </authorList>
    </citation>
    <scope>NUCLEOTIDE SEQUENCE [LARGE SCALE GENOMIC DNA]</scope>
    <source>
        <strain evidence="6 7">669A</strain>
    </source>
</reference>
<name>A0ABS3LAC6_9ENTE</name>
<feature type="domain" description="N-acetyltransferase" evidence="5">
    <location>
        <begin position="32"/>
        <end position="179"/>
    </location>
</feature>
<dbReference type="CDD" id="cd04301">
    <property type="entry name" value="NAT_SF"/>
    <property type="match status" value="1"/>
</dbReference>
<dbReference type="InterPro" id="IPR050680">
    <property type="entry name" value="YpeA/RimI_acetyltransf"/>
</dbReference>
<dbReference type="InterPro" id="IPR006464">
    <property type="entry name" value="AcTrfase_RimI/Ard1"/>
</dbReference>
<dbReference type="EMBL" id="JAFREM010000016">
    <property type="protein sequence ID" value="MBO1306576.1"/>
    <property type="molecule type" value="Genomic_DNA"/>
</dbReference>
<dbReference type="PANTHER" id="PTHR43420">
    <property type="entry name" value="ACETYLTRANSFERASE"/>
    <property type="match status" value="1"/>
</dbReference>
<evidence type="ECO:0000256" key="3">
    <source>
        <dbReference type="ARBA" id="ARBA00022679"/>
    </source>
</evidence>
<keyword evidence="2" id="KW-0963">Cytoplasm</keyword>
<dbReference type="Gene3D" id="3.40.630.30">
    <property type="match status" value="1"/>
</dbReference>
<dbReference type="PANTHER" id="PTHR43420:SF44">
    <property type="entry name" value="ACETYLTRANSFERASE YPEA"/>
    <property type="match status" value="1"/>
</dbReference>
<dbReference type="RefSeq" id="WP_207673502.1">
    <property type="nucleotide sequence ID" value="NZ_JAFREM010000016.1"/>
</dbReference>
<evidence type="ECO:0000256" key="4">
    <source>
        <dbReference type="ARBA" id="ARBA00023315"/>
    </source>
</evidence>
<keyword evidence="6" id="KW-0687">Ribonucleoprotein</keyword>
<dbReference type="SUPFAM" id="SSF55729">
    <property type="entry name" value="Acyl-CoA N-acyltransferases (Nat)"/>
    <property type="match status" value="1"/>
</dbReference>
<proteinExistence type="inferred from homology"/>
<keyword evidence="4" id="KW-0012">Acyltransferase</keyword>
<comment type="caution">
    <text evidence="6">The sequence shown here is derived from an EMBL/GenBank/DDBJ whole genome shotgun (WGS) entry which is preliminary data.</text>
</comment>
<keyword evidence="7" id="KW-1185">Reference proteome</keyword>
<dbReference type="InterPro" id="IPR016181">
    <property type="entry name" value="Acyl_CoA_acyltransferase"/>
</dbReference>
<dbReference type="GO" id="GO:0005840">
    <property type="term" value="C:ribosome"/>
    <property type="evidence" value="ECO:0007669"/>
    <property type="project" value="UniProtKB-KW"/>
</dbReference>
<keyword evidence="6" id="KW-0689">Ribosomal protein</keyword>
<evidence type="ECO:0000256" key="2">
    <source>
        <dbReference type="ARBA" id="ARBA00022490"/>
    </source>
</evidence>
<organism evidence="6 7">
    <name type="scientific">Candidatus Enterococcus moelleringii</name>
    <dbReference type="NCBI Taxonomy" id="2815325"/>
    <lineage>
        <taxon>Bacteria</taxon>
        <taxon>Bacillati</taxon>
        <taxon>Bacillota</taxon>
        <taxon>Bacilli</taxon>
        <taxon>Lactobacillales</taxon>
        <taxon>Enterococcaceae</taxon>
        <taxon>Enterococcus</taxon>
    </lineage>
</organism>
<evidence type="ECO:0000259" key="5">
    <source>
        <dbReference type="PROSITE" id="PS51186"/>
    </source>
</evidence>
<dbReference type="Pfam" id="PF00583">
    <property type="entry name" value="Acetyltransf_1"/>
    <property type="match status" value="1"/>
</dbReference>
<protein>
    <submittedName>
        <fullName evidence="6">Ribosomal protein S18-alanine N-acetyltransferase</fullName>
    </submittedName>
</protein>
<dbReference type="PROSITE" id="PS51186">
    <property type="entry name" value="GNAT"/>
    <property type="match status" value="1"/>
</dbReference>
<sequence>MLKKFSGLLRTFFGGKQEPFEARSVLIKEQEYLLRGITDDDIKELIALEKDVYQGEVPWTRSAFLAEIHSPVPHLYICMTHREELVAFIGSRIMGNDAHITNVAVKRAFQGSGLGSFLIDEVERFAIMKSCITLSLEVRMGNINAQRLYRRIGFEGRKVRRNYYTENNEDALEMIKHLEGPK</sequence>
<comment type="similarity">
    <text evidence="1">Belongs to the acetyltransferase family. RimI subfamily.</text>
</comment>